<dbReference type="AlphaFoldDB" id="A0A8S9FT72"/>
<proteinExistence type="predicted"/>
<gene>
    <name evidence="1" type="ORF">F2Q68_00019252</name>
    <name evidence="2" type="ORF">F2Q70_00000965</name>
</gene>
<organism evidence="1 3">
    <name type="scientific">Brassica cretica</name>
    <name type="common">Mustard</name>
    <dbReference type="NCBI Taxonomy" id="69181"/>
    <lineage>
        <taxon>Eukaryota</taxon>
        <taxon>Viridiplantae</taxon>
        <taxon>Streptophyta</taxon>
        <taxon>Embryophyta</taxon>
        <taxon>Tracheophyta</taxon>
        <taxon>Spermatophyta</taxon>
        <taxon>Magnoliopsida</taxon>
        <taxon>eudicotyledons</taxon>
        <taxon>Gunneridae</taxon>
        <taxon>Pentapetalae</taxon>
        <taxon>rosids</taxon>
        <taxon>malvids</taxon>
        <taxon>Brassicales</taxon>
        <taxon>Brassicaceae</taxon>
        <taxon>Brassiceae</taxon>
        <taxon>Brassica</taxon>
    </lineage>
</organism>
<reference evidence="1" key="1">
    <citation type="submission" date="2019-12" db="EMBL/GenBank/DDBJ databases">
        <title>Genome sequencing and annotation of Brassica cretica.</title>
        <authorList>
            <person name="Studholme D.J."/>
            <person name="Sarris P.F."/>
        </authorList>
    </citation>
    <scope>NUCLEOTIDE SEQUENCE</scope>
    <source>
        <strain evidence="1">PFS-001/15</strain>
        <strain evidence="2">PFS-102/07</strain>
        <tissue evidence="1">Leaf</tissue>
    </source>
</reference>
<comment type="caution">
    <text evidence="1">The sequence shown here is derived from an EMBL/GenBank/DDBJ whole genome shotgun (WGS) entry which is preliminary data.</text>
</comment>
<accession>A0A8S9FT72</accession>
<evidence type="ECO:0000313" key="1">
    <source>
        <dbReference type="EMBL" id="KAF2535597.1"/>
    </source>
</evidence>
<protein>
    <submittedName>
        <fullName evidence="1">Uncharacterized protein</fullName>
    </submittedName>
</protein>
<dbReference type="EMBL" id="QGKY02001015">
    <property type="protein sequence ID" value="KAF2573020.1"/>
    <property type="molecule type" value="Genomic_DNA"/>
</dbReference>
<dbReference type="Proteomes" id="UP000712281">
    <property type="component" value="Unassembled WGS sequence"/>
</dbReference>
<evidence type="ECO:0000313" key="2">
    <source>
        <dbReference type="EMBL" id="KAF2573020.1"/>
    </source>
</evidence>
<dbReference type="EMBL" id="QGKW02002228">
    <property type="protein sequence ID" value="KAF2535597.1"/>
    <property type="molecule type" value="Genomic_DNA"/>
</dbReference>
<sequence length="65" mass="7427">MRKGESSPELVAGTTTRQDVVKLIITIIRNQRLIEMSRQLCKIQSSQLGFRNQKQRFNHCGEVPG</sequence>
<name>A0A8S9FT72_BRACR</name>
<evidence type="ECO:0000313" key="3">
    <source>
        <dbReference type="Proteomes" id="UP000712281"/>
    </source>
</evidence>